<evidence type="ECO:0000256" key="6">
    <source>
        <dbReference type="SAM" id="Phobius"/>
    </source>
</evidence>
<feature type="transmembrane region" description="Helical" evidence="6">
    <location>
        <begin position="290"/>
        <end position="308"/>
    </location>
</feature>
<feature type="domain" description="SSD" evidence="7">
    <location>
        <begin position="349"/>
        <end position="440"/>
    </location>
</feature>
<dbReference type="AlphaFoldDB" id="A0A7L6N3Y7"/>
<dbReference type="PANTHER" id="PTHR33406">
    <property type="entry name" value="MEMBRANE PROTEIN MJ1562-RELATED"/>
    <property type="match status" value="1"/>
</dbReference>
<dbReference type="InterPro" id="IPR050545">
    <property type="entry name" value="Mycobact_MmpL"/>
</dbReference>
<evidence type="ECO:0000256" key="3">
    <source>
        <dbReference type="ARBA" id="ARBA00022692"/>
    </source>
</evidence>
<keyword evidence="2" id="KW-1003">Cell membrane</keyword>
<accession>A0A7L6N3Y7</accession>
<dbReference type="Gene3D" id="1.20.1640.10">
    <property type="entry name" value="Multidrug efflux transporter AcrB transmembrane domain"/>
    <property type="match status" value="2"/>
</dbReference>
<protein>
    <submittedName>
        <fullName evidence="8">MMPL family transporter</fullName>
    </submittedName>
</protein>
<proteinExistence type="predicted"/>
<feature type="transmembrane region" description="Helical" evidence="6">
    <location>
        <begin position="90"/>
        <end position="119"/>
    </location>
</feature>
<evidence type="ECO:0000259" key="7">
    <source>
        <dbReference type="PROSITE" id="PS50156"/>
    </source>
</evidence>
<evidence type="ECO:0000256" key="4">
    <source>
        <dbReference type="ARBA" id="ARBA00022989"/>
    </source>
</evidence>
<feature type="transmembrane region" description="Helical" evidence="6">
    <location>
        <begin position="390"/>
        <end position="409"/>
    </location>
</feature>
<evidence type="ECO:0000313" key="9">
    <source>
        <dbReference type="Proteomes" id="UP000512167"/>
    </source>
</evidence>
<feature type="transmembrane region" description="Helical" evidence="6">
    <location>
        <begin position="15"/>
        <end position="35"/>
    </location>
</feature>
<keyword evidence="3 6" id="KW-0812">Transmembrane</keyword>
<dbReference type="InterPro" id="IPR004869">
    <property type="entry name" value="MMPL_dom"/>
</dbReference>
<dbReference type="InterPro" id="IPR000731">
    <property type="entry name" value="SSD"/>
</dbReference>
<evidence type="ECO:0000313" key="8">
    <source>
        <dbReference type="EMBL" id="QLY39947.1"/>
    </source>
</evidence>
<dbReference type="EMBL" id="CP051151">
    <property type="protein sequence ID" value="QLY39947.1"/>
    <property type="molecule type" value="Genomic_DNA"/>
</dbReference>
<feature type="transmembrane region" description="Helical" evidence="6">
    <location>
        <begin position="341"/>
        <end position="362"/>
    </location>
</feature>
<feature type="transmembrane region" description="Helical" evidence="6">
    <location>
        <begin position="415"/>
        <end position="439"/>
    </location>
</feature>
<dbReference type="GO" id="GO:0005886">
    <property type="term" value="C:plasma membrane"/>
    <property type="evidence" value="ECO:0007669"/>
    <property type="project" value="UniProtKB-SubCell"/>
</dbReference>
<dbReference type="PANTHER" id="PTHR33406:SF13">
    <property type="entry name" value="MEMBRANE PROTEIN YDFJ"/>
    <property type="match status" value="1"/>
</dbReference>
<gene>
    <name evidence="8" type="ORF">HF295_03375</name>
</gene>
<evidence type="ECO:0000256" key="1">
    <source>
        <dbReference type="ARBA" id="ARBA00004651"/>
    </source>
</evidence>
<organism evidence="8 9">
    <name type="scientific">Hujiaoplasma nucleasis</name>
    <dbReference type="NCBI Taxonomy" id="2725268"/>
    <lineage>
        <taxon>Bacteria</taxon>
        <taxon>Bacillati</taxon>
        <taxon>Mycoplasmatota</taxon>
        <taxon>Mollicutes</taxon>
        <taxon>Candidatus Izemoplasmatales</taxon>
        <taxon>Hujiaoplasmataceae</taxon>
        <taxon>Hujiaoplasma</taxon>
    </lineage>
</organism>
<comment type="subcellular location">
    <subcellularLocation>
        <location evidence="1">Cell membrane</location>
        <topology evidence="1">Multi-pass membrane protein</topology>
    </subcellularLocation>
</comment>
<name>A0A7L6N3Y7_9MOLU</name>
<dbReference type="Pfam" id="PF03176">
    <property type="entry name" value="MMPL"/>
    <property type="match status" value="2"/>
</dbReference>
<dbReference type="Proteomes" id="UP000512167">
    <property type="component" value="Chromosome"/>
</dbReference>
<keyword evidence="9" id="KW-1185">Reference proteome</keyword>
<keyword evidence="5 6" id="KW-0472">Membrane</keyword>
<evidence type="ECO:0000256" key="2">
    <source>
        <dbReference type="ARBA" id="ARBA00022475"/>
    </source>
</evidence>
<keyword evidence="4 6" id="KW-1133">Transmembrane helix</keyword>
<dbReference type="PROSITE" id="PS50156">
    <property type="entry name" value="SSD"/>
    <property type="match status" value="1"/>
</dbReference>
<dbReference type="KEGG" id="tbk:HF295_03375"/>
<feature type="transmembrane region" description="Helical" evidence="6">
    <location>
        <begin position="315"/>
        <end position="335"/>
    </location>
</feature>
<sequence>MNKSKKALIKTYKEMAPAIFVAMIATGLGFLALFTSDVPMIADFGKMLTIGIIISFIVASLFLLPLVFVRDKHFSNEDKGKKKRKKNSLFLYHITRFVLKFKYLIIIIAFALALVGLYLDQSVRVETDVETFMPQNSQALDDIHELRDRMGSTDQVVLVFESDNMVSNENIEYVNTQISDLNNQYSNQIIQINSLFSLANEMGLDFNESSVTSLVDALSEEQSKVWINEDHSKMVVQLMIKKMETIELDSFLIELDRYLTSVENDRTQITITGQATIDVAMISSLTSGRYTITLLGMLAVFLGLLLIYRNFFKAITPLIPITLIIGWSGLLMYTLDIAYTPLTATLGALIIGIGTEFTILIMDRYYKNINDFMPAEEIIADSVQMIGKPILISAITTMGGFSALIISDFEILKNFGIMTVINLILAIISTLLIMPIVLYMQTRIRTKINFKRG</sequence>
<evidence type="ECO:0000256" key="5">
    <source>
        <dbReference type="ARBA" id="ARBA00023136"/>
    </source>
</evidence>
<reference evidence="8 9" key="1">
    <citation type="submission" date="2020-04" db="EMBL/GenBank/DDBJ databases">
        <authorList>
            <person name="Zheng R.K."/>
            <person name="Sun C.M."/>
        </authorList>
    </citation>
    <scope>NUCLEOTIDE SEQUENCE [LARGE SCALE GENOMIC DNA]</scope>
    <source>
        <strain evidence="9">zrk29</strain>
    </source>
</reference>
<dbReference type="SUPFAM" id="SSF82866">
    <property type="entry name" value="Multidrug efflux transporter AcrB transmembrane domain"/>
    <property type="match status" value="2"/>
</dbReference>
<feature type="transmembrane region" description="Helical" evidence="6">
    <location>
        <begin position="47"/>
        <end position="69"/>
    </location>
</feature>
<dbReference type="RefSeq" id="WP_312032441.1">
    <property type="nucleotide sequence ID" value="NZ_CP051151.1"/>
</dbReference>